<keyword evidence="4" id="KW-0574">Periplasm</keyword>
<feature type="chain" id="PRO_5031494159" description="Pseudoazurin" evidence="9">
    <location>
        <begin position="22"/>
        <end position="146"/>
    </location>
</feature>
<dbReference type="GO" id="GO:0005507">
    <property type="term" value="F:copper ion binding"/>
    <property type="evidence" value="ECO:0007669"/>
    <property type="project" value="UniProtKB-UniRule"/>
</dbReference>
<feature type="domain" description="Blue (type 1) copper" evidence="10">
    <location>
        <begin position="27"/>
        <end position="112"/>
    </location>
</feature>
<evidence type="ECO:0000313" key="11">
    <source>
        <dbReference type="EMBL" id="KAB0680311.1"/>
    </source>
</evidence>
<evidence type="ECO:0000256" key="1">
    <source>
        <dbReference type="ARBA" id="ARBA00004418"/>
    </source>
</evidence>
<dbReference type="InterPro" id="IPR002386">
    <property type="entry name" value="Amicyanin/Pseudoazurin"/>
</dbReference>
<dbReference type="SUPFAM" id="SSF49503">
    <property type="entry name" value="Cupredoxins"/>
    <property type="match status" value="1"/>
</dbReference>
<evidence type="ECO:0000256" key="5">
    <source>
        <dbReference type="ARBA" id="ARBA00022982"/>
    </source>
</evidence>
<feature type="binding site" evidence="8">
    <location>
        <position position="102"/>
    </location>
    <ligand>
        <name>Cu cation</name>
        <dbReference type="ChEBI" id="CHEBI:23378"/>
    </ligand>
</feature>
<evidence type="ECO:0000256" key="3">
    <source>
        <dbReference type="ARBA" id="ARBA00022723"/>
    </source>
</evidence>
<dbReference type="RefSeq" id="WP_150969384.1">
    <property type="nucleotide sequence ID" value="NZ_VZDO01000005.1"/>
</dbReference>
<evidence type="ECO:0000256" key="8">
    <source>
        <dbReference type="PIRSR" id="PIRSR602386-1"/>
    </source>
</evidence>
<reference evidence="11 12" key="1">
    <citation type="submission" date="2019-09" db="EMBL/GenBank/DDBJ databases">
        <title>YIM 132180 draft genome.</title>
        <authorList>
            <person name="Zhang K."/>
        </authorList>
    </citation>
    <scope>NUCLEOTIDE SEQUENCE [LARGE SCALE GENOMIC DNA]</scope>
    <source>
        <strain evidence="11 12">YIM 132180</strain>
    </source>
</reference>
<evidence type="ECO:0000256" key="9">
    <source>
        <dbReference type="SAM" id="SignalP"/>
    </source>
</evidence>
<evidence type="ECO:0000256" key="2">
    <source>
        <dbReference type="ARBA" id="ARBA00022448"/>
    </source>
</evidence>
<dbReference type="EMBL" id="VZDO01000005">
    <property type="protein sequence ID" value="KAB0680311.1"/>
    <property type="molecule type" value="Genomic_DNA"/>
</dbReference>
<dbReference type="Gene3D" id="2.60.40.420">
    <property type="entry name" value="Cupredoxins - blue copper proteins"/>
    <property type="match status" value="1"/>
</dbReference>
<name>A0A7V7PQ94_9HYPH</name>
<gene>
    <name evidence="11" type="ORF">F6X38_09035</name>
</gene>
<comment type="caution">
    <text evidence="11">The sequence shown here is derived from an EMBL/GenBank/DDBJ whole genome shotgun (WGS) entry which is preliminary data.</text>
</comment>
<keyword evidence="5" id="KW-0249">Electron transport</keyword>
<proteinExistence type="predicted"/>
<dbReference type="InterPro" id="IPR000923">
    <property type="entry name" value="BlueCu_1"/>
</dbReference>
<dbReference type="InterPro" id="IPR012745">
    <property type="entry name" value="Pseudoazurin"/>
</dbReference>
<feature type="signal peptide" evidence="9">
    <location>
        <begin position="1"/>
        <end position="21"/>
    </location>
</feature>
<protein>
    <recommendedName>
        <fullName evidence="7">Pseudoazurin</fullName>
    </recommendedName>
</protein>
<dbReference type="GO" id="GO:0009055">
    <property type="term" value="F:electron transfer activity"/>
    <property type="evidence" value="ECO:0007669"/>
    <property type="project" value="InterPro"/>
</dbReference>
<dbReference type="PRINTS" id="PR00156">
    <property type="entry name" value="COPPERBLUE"/>
</dbReference>
<feature type="binding site" evidence="8">
    <location>
        <position position="107"/>
    </location>
    <ligand>
        <name>Cu cation</name>
        <dbReference type="ChEBI" id="CHEBI:23378"/>
    </ligand>
</feature>
<comment type="subcellular location">
    <subcellularLocation>
        <location evidence="1">Periplasm</location>
    </subcellularLocation>
</comment>
<keyword evidence="3 8" id="KW-0479">Metal-binding</keyword>
<sequence length="146" mass="15142">MKSALMLLAALPLVVAVPAIAADHQVKMVNKGAKGEMVFEPDLITAAPGDTVTFIPTDAGHLAETMKGMVPAGGKEFKGKAGKPVTMTVDAEGVYGIKCQPHYSMGMVALVVAGKPTNLAEAKAVKQVSPKAKARLDELFAEVPSN</sequence>
<dbReference type="GO" id="GO:0042597">
    <property type="term" value="C:periplasmic space"/>
    <property type="evidence" value="ECO:0007669"/>
    <property type="project" value="UniProtKB-SubCell"/>
</dbReference>
<evidence type="ECO:0000256" key="4">
    <source>
        <dbReference type="ARBA" id="ARBA00022764"/>
    </source>
</evidence>
<dbReference type="InterPro" id="IPR001235">
    <property type="entry name" value="Copper_blue_Plastocyanin"/>
</dbReference>
<evidence type="ECO:0000256" key="6">
    <source>
        <dbReference type="ARBA" id="ARBA00023008"/>
    </source>
</evidence>
<comment type="cofactor">
    <cofactor evidence="8">
        <name>Cu cation</name>
        <dbReference type="ChEBI" id="CHEBI:23378"/>
    </cofactor>
    <text evidence="8">Binds 1 copper ion per subunit.</text>
</comment>
<keyword evidence="6 8" id="KW-0186">Copper</keyword>
<dbReference type="Pfam" id="PF00127">
    <property type="entry name" value="Copper-bind"/>
    <property type="match status" value="1"/>
</dbReference>
<dbReference type="CDD" id="cd04218">
    <property type="entry name" value="Pseudoazurin"/>
    <property type="match status" value="1"/>
</dbReference>
<dbReference type="NCBIfam" id="TIGR02375">
    <property type="entry name" value="pseudoazurin"/>
    <property type="match status" value="1"/>
</dbReference>
<evidence type="ECO:0000256" key="7">
    <source>
        <dbReference type="NCBIfam" id="TIGR02375"/>
    </source>
</evidence>
<organism evidence="11 12">
    <name type="scientific">Plantimonas leprariae</name>
    <dbReference type="NCBI Taxonomy" id="2615207"/>
    <lineage>
        <taxon>Bacteria</taxon>
        <taxon>Pseudomonadati</taxon>
        <taxon>Pseudomonadota</taxon>
        <taxon>Alphaproteobacteria</taxon>
        <taxon>Hyphomicrobiales</taxon>
        <taxon>Aurantimonadaceae</taxon>
        <taxon>Plantimonas</taxon>
    </lineage>
</organism>
<feature type="binding site" evidence="8">
    <location>
        <position position="61"/>
    </location>
    <ligand>
        <name>Cu cation</name>
        <dbReference type="ChEBI" id="CHEBI:23378"/>
    </ligand>
</feature>
<keyword evidence="2" id="KW-0813">Transport</keyword>
<evidence type="ECO:0000259" key="10">
    <source>
        <dbReference type="Pfam" id="PF00127"/>
    </source>
</evidence>
<keyword evidence="9" id="KW-0732">Signal</keyword>
<dbReference type="Proteomes" id="UP000432089">
    <property type="component" value="Unassembled WGS sequence"/>
</dbReference>
<accession>A0A7V7PQ94</accession>
<dbReference type="InterPro" id="IPR008972">
    <property type="entry name" value="Cupredoxin"/>
</dbReference>
<keyword evidence="12" id="KW-1185">Reference proteome</keyword>
<dbReference type="AlphaFoldDB" id="A0A7V7PQ94"/>
<dbReference type="PRINTS" id="PR00155">
    <property type="entry name" value="AMICYANIN"/>
</dbReference>
<feature type="binding site" evidence="8">
    <location>
        <position position="99"/>
    </location>
    <ligand>
        <name>Cu cation</name>
        <dbReference type="ChEBI" id="CHEBI:23378"/>
    </ligand>
</feature>
<evidence type="ECO:0000313" key="12">
    <source>
        <dbReference type="Proteomes" id="UP000432089"/>
    </source>
</evidence>